<dbReference type="VEuPathDB" id="FungiDB:SeMB42_g06691"/>
<dbReference type="Pfam" id="PF08432">
    <property type="entry name" value="Vfa1"/>
    <property type="match status" value="1"/>
</dbReference>
<name>A0A507CFW9_9FUNG</name>
<dbReference type="Proteomes" id="UP000320475">
    <property type="component" value="Unassembled WGS sequence"/>
</dbReference>
<dbReference type="Proteomes" id="UP000317494">
    <property type="component" value="Unassembled WGS sequence"/>
</dbReference>
<reference evidence="4 5" key="1">
    <citation type="journal article" date="2019" name="Sci. Rep.">
        <title>Comparative genomics of chytrid fungi reveal insights into the obligate biotrophic and pathogenic lifestyle of Synchytrium endobioticum.</title>
        <authorList>
            <person name="van de Vossenberg B.T.L.H."/>
            <person name="Warris S."/>
            <person name="Nguyen H.D.T."/>
            <person name="van Gent-Pelzer M.P.E."/>
            <person name="Joly D.L."/>
            <person name="van de Geest H.C."/>
            <person name="Bonants P.J.M."/>
            <person name="Smith D.S."/>
            <person name="Levesque C.A."/>
            <person name="van der Lee T.A.J."/>
        </authorList>
    </citation>
    <scope>NUCLEOTIDE SEQUENCE [LARGE SCALE GENOMIC DNA]</scope>
    <source>
        <strain evidence="3 5">LEV6574</strain>
        <strain evidence="2 4">MB42</strain>
    </source>
</reference>
<dbReference type="PANTHER" id="PTHR28218:SF1">
    <property type="entry name" value="VPS4-ASSOCIATED PROTEIN 1"/>
    <property type="match status" value="1"/>
</dbReference>
<evidence type="ECO:0008006" key="6">
    <source>
        <dbReference type="Google" id="ProtNLM"/>
    </source>
</evidence>
<organism evidence="2 4">
    <name type="scientific">Synchytrium endobioticum</name>
    <dbReference type="NCBI Taxonomy" id="286115"/>
    <lineage>
        <taxon>Eukaryota</taxon>
        <taxon>Fungi</taxon>
        <taxon>Fungi incertae sedis</taxon>
        <taxon>Chytridiomycota</taxon>
        <taxon>Chytridiomycota incertae sedis</taxon>
        <taxon>Chytridiomycetes</taxon>
        <taxon>Synchytriales</taxon>
        <taxon>Synchytriaceae</taxon>
        <taxon>Synchytrium</taxon>
    </lineage>
</organism>
<keyword evidence="4" id="KW-1185">Reference proteome</keyword>
<dbReference type="InterPro" id="IPR013640">
    <property type="entry name" value="Vfa1"/>
</dbReference>
<dbReference type="EMBL" id="QEAM01000022">
    <property type="protein sequence ID" value="TPX50139.1"/>
    <property type="molecule type" value="Genomic_DNA"/>
</dbReference>
<dbReference type="GO" id="GO:0005768">
    <property type="term" value="C:endosome"/>
    <property type="evidence" value="ECO:0007669"/>
    <property type="project" value="TreeGrafter"/>
</dbReference>
<feature type="compositionally biased region" description="Polar residues" evidence="1">
    <location>
        <begin position="88"/>
        <end position="99"/>
    </location>
</feature>
<sequence length="148" mass="15966">MASAIRNVYLHRTADRDGPCWVCSKTSAACLTNEQGDWFFVCVNHLSDASFCTSLDPPVPIPTKSPLNASMPKSKGKSTSKDPATAHANVTASTESSPAHPSPPKPTGPKGFALKSSFMFLRENEKKKKAERIAANQVKSLLPSVPRR</sequence>
<dbReference type="PANTHER" id="PTHR28218">
    <property type="entry name" value="VPS4-ASSOCIATED PROTEIN 1"/>
    <property type="match status" value="1"/>
</dbReference>
<evidence type="ECO:0000313" key="4">
    <source>
        <dbReference type="Proteomes" id="UP000317494"/>
    </source>
</evidence>
<evidence type="ECO:0000256" key="1">
    <source>
        <dbReference type="SAM" id="MobiDB-lite"/>
    </source>
</evidence>
<proteinExistence type="predicted"/>
<accession>A0A507CFW9</accession>
<gene>
    <name evidence="3" type="ORF">SeLEV6574_g01077</name>
    <name evidence="2" type="ORF">SeMB42_g06691</name>
</gene>
<protein>
    <recommendedName>
        <fullName evidence="6">VPS4-associated protein 1</fullName>
    </recommendedName>
</protein>
<evidence type="ECO:0000313" key="3">
    <source>
        <dbReference type="EMBL" id="TPX50139.1"/>
    </source>
</evidence>
<evidence type="ECO:0000313" key="2">
    <source>
        <dbReference type="EMBL" id="TPX38522.1"/>
    </source>
</evidence>
<evidence type="ECO:0000313" key="5">
    <source>
        <dbReference type="Proteomes" id="UP000320475"/>
    </source>
</evidence>
<feature type="region of interest" description="Disordered" evidence="1">
    <location>
        <begin position="62"/>
        <end position="114"/>
    </location>
</feature>
<dbReference type="GO" id="GO:0007034">
    <property type="term" value="P:vacuolar transport"/>
    <property type="evidence" value="ECO:0007669"/>
    <property type="project" value="TreeGrafter"/>
</dbReference>
<dbReference type="OrthoDB" id="2160339at2759"/>
<comment type="caution">
    <text evidence="2">The sequence shown here is derived from an EMBL/GenBank/DDBJ whole genome shotgun (WGS) entry which is preliminary data.</text>
</comment>
<dbReference type="STRING" id="286115.A0A507CFW9"/>
<dbReference type="AlphaFoldDB" id="A0A507CFW9"/>
<dbReference type="EMBL" id="QEAN01000395">
    <property type="protein sequence ID" value="TPX38522.1"/>
    <property type="molecule type" value="Genomic_DNA"/>
</dbReference>